<name>A0A3L6T567_PANMI</name>
<comment type="caution">
    <text evidence="2">The sequence shown here is derived from an EMBL/GenBank/DDBJ whole genome shotgun (WGS) entry which is preliminary data.</text>
</comment>
<sequence length="233" mass="25848">MEKLRLSDLSQPSVDHIGSNTVLGPQAGYQKVLFTLPPNPDTIDQAEEDLRNADGRNPWVAQHRTPATPRNLNDDFVLECDGQNVFATPSANLAAAFKVQRLRKDYSALRAQSSSSRHSTAHHHDRNEVNQPDLRSNLRNRDVRPVINDRHCERDEAELERRRQYDEEYGPPGANQGGRARHGDANQHPHRPPQGIWSASPPSPTDSAGSRGHPRSSNSASTSSTVTPTPRRG</sequence>
<feature type="compositionally biased region" description="Low complexity" evidence="1">
    <location>
        <begin position="108"/>
        <end position="118"/>
    </location>
</feature>
<evidence type="ECO:0000313" key="3">
    <source>
        <dbReference type="Proteomes" id="UP000275267"/>
    </source>
</evidence>
<proteinExistence type="predicted"/>
<organism evidence="2 3">
    <name type="scientific">Panicum miliaceum</name>
    <name type="common">Proso millet</name>
    <name type="synonym">Broomcorn millet</name>
    <dbReference type="NCBI Taxonomy" id="4540"/>
    <lineage>
        <taxon>Eukaryota</taxon>
        <taxon>Viridiplantae</taxon>
        <taxon>Streptophyta</taxon>
        <taxon>Embryophyta</taxon>
        <taxon>Tracheophyta</taxon>
        <taxon>Spermatophyta</taxon>
        <taxon>Magnoliopsida</taxon>
        <taxon>Liliopsida</taxon>
        <taxon>Poales</taxon>
        <taxon>Poaceae</taxon>
        <taxon>PACMAD clade</taxon>
        <taxon>Panicoideae</taxon>
        <taxon>Panicodae</taxon>
        <taxon>Paniceae</taxon>
        <taxon>Panicinae</taxon>
        <taxon>Panicum</taxon>
        <taxon>Panicum sect. Panicum</taxon>
    </lineage>
</organism>
<reference evidence="3" key="1">
    <citation type="journal article" date="2019" name="Nat. Commun.">
        <title>The genome of broomcorn millet.</title>
        <authorList>
            <person name="Zou C."/>
            <person name="Miki D."/>
            <person name="Li D."/>
            <person name="Tang Q."/>
            <person name="Xiao L."/>
            <person name="Rajput S."/>
            <person name="Deng P."/>
            <person name="Jia W."/>
            <person name="Huang R."/>
            <person name="Zhang M."/>
            <person name="Sun Y."/>
            <person name="Hu J."/>
            <person name="Fu X."/>
            <person name="Schnable P.S."/>
            <person name="Li F."/>
            <person name="Zhang H."/>
            <person name="Feng B."/>
            <person name="Zhu X."/>
            <person name="Liu R."/>
            <person name="Schnable J.C."/>
            <person name="Zhu J.-K."/>
            <person name="Zhang H."/>
        </authorList>
    </citation>
    <scope>NUCLEOTIDE SEQUENCE [LARGE SCALE GENOMIC DNA]</scope>
</reference>
<dbReference type="AlphaFoldDB" id="A0A3L6T567"/>
<evidence type="ECO:0000256" key="1">
    <source>
        <dbReference type="SAM" id="MobiDB-lite"/>
    </source>
</evidence>
<feature type="compositionally biased region" description="Low complexity" evidence="1">
    <location>
        <begin position="215"/>
        <end position="233"/>
    </location>
</feature>
<dbReference type="Proteomes" id="UP000275267">
    <property type="component" value="Unassembled WGS sequence"/>
</dbReference>
<gene>
    <name evidence="2" type="ORF">C2845_PM05G21140</name>
</gene>
<feature type="compositionally biased region" description="Basic and acidic residues" evidence="1">
    <location>
        <begin position="139"/>
        <end position="166"/>
    </location>
</feature>
<accession>A0A3L6T567</accession>
<protein>
    <submittedName>
        <fullName evidence="2">Uncharacterized protein</fullName>
    </submittedName>
</protein>
<keyword evidence="3" id="KW-1185">Reference proteome</keyword>
<evidence type="ECO:0000313" key="2">
    <source>
        <dbReference type="EMBL" id="RLN30748.1"/>
    </source>
</evidence>
<dbReference type="EMBL" id="PQIB02000003">
    <property type="protein sequence ID" value="RLN30748.1"/>
    <property type="molecule type" value="Genomic_DNA"/>
</dbReference>
<feature type="region of interest" description="Disordered" evidence="1">
    <location>
        <begin position="108"/>
        <end position="233"/>
    </location>
</feature>